<dbReference type="PIRSF" id="PIRSF028301">
    <property type="entry name" value="UCP028301"/>
    <property type="match status" value="1"/>
</dbReference>
<dbReference type="Proteomes" id="UP000029868">
    <property type="component" value="Unassembled WGS sequence"/>
</dbReference>
<evidence type="ECO:0000313" key="1">
    <source>
        <dbReference type="EMBL" id="KGJ94815.1"/>
    </source>
</evidence>
<protein>
    <submittedName>
        <fullName evidence="1">Type VI secretion protein, VC_A0107 family</fullName>
    </submittedName>
</protein>
<accession>A0A099KXA2</accession>
<name>A0A099KXA2_COLPS</name>
<dbReference type="PANTHER" id="PTHR35850:SF1">
    <property type="entry name" value="TYPE VI SECRETION SYSTEM SHEATH PROTEIN TSSB1"/>
    <property type="match status" value="1"/>
</dbReference>
<dbReference type="RefSeq" id="WP_033081736.1">
    <property type="nucleotide sequence ID" value="NZ_JQEC01000016.1"/>
</dbReference>
<sequence>MSESIHNKLKRVRKPRVHITYDVETNGAVAKKELPFVMGVMGDYSGDNTKDKKALKDRKFSQIDRDNFNDIMAKTAPKLNLKVENTLAADGSEMAVDLSFNHMEDFEPHKIVEQVEPLKKLLQTRDRLRDLLSKADRSEELEDLLENILNNTEALSTLSGELGVNGDNNEGDK</sequence>
<dbReference type="AlphaFoldDB" id="A0A099KXA2"/>
<organism evidence="1 2">
    <name type="scientific">Colwellia psychrerythraea</name>
    <name type="common">Vibrio psychroerythus</name>
    <dbReference type="NCBI Taxonomy" id="28229"/>
    <lineage>
        <taxon>Bacteria</taxon>
        <taxon>Pseudomonadati</taxon>
        <taxon>Pseudomonadota</taxon>
        <taxon>Gammaproteobacteria</taxon>
        <taxon>Alteromonadales</taxon>
        <taxon>Colwelliaceae</taxon>
        <taxon>Colwellia</taxon>
    </lineage>
</organism>
<dbReference type="OrthoDB" id="9789942at2"/>
<dbReference type="Pfam" id="PF05591">
    <property type="entry name" value="T6SS_VipA"/>
    <property type="match status" value="1"/>
</dbReference>
<evidence type="ECO:0000313" key="2">
    <source>
        <dbReference type="Proteomes" id="UP000029868"/>
    </source>
</evidence>
<dbReference type="EMBL" id="JQEC01000016">
    <property type="protein sequence ID" value="KGJ94815.1"/>
    <property type="molecule type" value="Genomic_DNA"/>
</dbReference>
<gene>
    <name evidence="1" type="ORF">GAB14E_2049</name>
</gene>
<dbReference type="PANTHER" id="PTHR35850">
    <property type="entry name" value="CYTOPLASMIC PROTEIN-RELATED"/>
    <property type="match status" value="1"/>
</dbReference>
<proteinExistence type="predicted"/>
<comment type="caution">
    <text evidence="1">The sequence shown here is derived from an EMBL/GenBank/DDBJ whole genome shotgun (WGS) entry which is preliminary data.</text>
</comment>
<dbReference type="PATRIC" id="fig|28229.3.peg.1662"/>
<reference evidence="1 2" key="1">
    <citation type="submission" date="2014-08" db="EMBL/GenBank/DDBJ databases">
        <title>Genomic and Phenotypic Diversity of Colwellia psychrerythraea strains from Disparate Marine Basins.</title>
        <authorList>
            <person name="Techtmann S.M."/>
            <person name="Stelling S.C."/>
            <person name="Utturkar S.M."/>
            <person name="Alshibli N."/>
            <person name="Harris A."/>
            <person name="Brown S.D."/>
            <person name="Hazen T.C."/>
        </authorList>
    </citation>
    <scope>NUCLEOTIDE SEQUENCE [LARGE SCALE GENOMIC DNA]</scope>
    <source>
        <strain evidence="1 2">GAB14E</strain>
    </source>
</reference>
<dbReference type="NCBIfam" id="TIGR03358">
    <property type="entry name" value="VI_chp_5"/>
    <property type="match status" value="1"/>
</dbReference>
<dbReference type="InterPro" id="IPR008312">
    <property type="entry name" value="T6SS_TssB1"/>
</dbReference>